<proteinExistence type="predicted"/>
<name>A0ABC9WX45_GRUJA</name>
<evidence type="ECO:0000313" key="2">
    <source>
        <dbReference type="Proteomes" id="UP001623348"/>
    </source>
</evidence>
<gene>
    <name evidence="1" type="ORF">GRJ2_001429800</name>
</gene>
<dbReference type="EMBL" id="BAAFJT010000005">
    <property type="protein sequence ID" value="GAB0189645.1"/>
    <property type="molecule type" value="Genomic_DNA"/>
</dbReference>
<keyword evidence="2" id="KW-1185">Reference proteome</keyword>
<evidence type="ECO:0000313" key="1">
    <source>
        <dbReference type="EMBL" id="GAB0189645.1"/>
    </source>
</evidence>
<accession>A0ABC9WX45</accession>
<dbReference type="AlphaFoldDB" id="A0ABC9WX45"/>
<organism evidence="1 2">
    <name type="scientific">Grus japonensis</name>
    <name type="common">Japanese crane</name>
    <name type="synonym">Red-crowned crane</name>
    <dbReference type="NCBI Taxonomy" id="30415"/>
    <lineage>
        <taxon>Eukaryota</taxon>
        <taxon>Metazoa</taxon>
        <taxon>Chordata</taxon>
        <taxon>Craniata</taxon>
        <taxon>Vertebrata</taxon>
        <taxon>Euteleostomi</taxon>
        <taxon>Archelosauria</taxon>
        <taxon>Archosauria</taxon>
        <taxon>Dinosauria</taxon>
        <taxon>Saurischia</taxon>
        <taxon>Theropoda</taxon>
        <taxon>Coelurosauria</taxon>
        <taxon>Aves</taxon>
        <taxon>Neognathae</taxon>
        <taxon>Neoaves</taxon>
        <taxon>Gruiformes</taxon>
        <taxon>Gruidae</taxon>
        <taxon>Grus</taxon>
    </lineage>
</organism>
<dbReference type="Proteomes" id="UP001623348">
    <property type="component" value="Unassembled WGS sequence"/>
</dbReference>
<protein>
    <submittedName>
        <fullName evidence="1">Uncharacterized protein</fullName>
    </submittedName>
</protein>
<reference evidence="1 2" key="1">
    <citation type="submission" date="2024-06" db="EMBL/GenBank/DDBJ databases">
        <title>The draft genome of Grus japonensis, version 3.</title>
        <authorList>
            <person name="Nabeshima K."/>
            <person name="Suzuki S."/>
            <person name="Onuma M."/>
        </authorList>
    </citation>
    <scope>NUCLEOTIDE SEQUENCE [LARGE SCALE GENOMIC DNA]</scope>
    <source>
        <strain evidence="1 2">451A</strain>
    </source>
</reference>
<comment type="caution">
    <text evidence="1">The sequence shown here is derived from an EMBL/GenBank/DDBJ whole genome shotgun (WGS) entry which is preliminary data.</text>
</comment>
<sequence length="96" mass="10706">MEAVAALGLRRWRRRQRDLHCCISSNLVVKSSLLAHTCGGLLGAGVEEVADLISILGWSKPDSFEFASIVVKNSLLKEMRRSDWHRSATSEILLSR</sequence>